<accession>A0A2W7RIG1</accession>
<dbReference type="Gene3D" id="1.20.1270.360">
    <property type="match status" value="1"/>
</dbReference>
<name>A0A2W7RIG1_9BACT</name>
<evidence type="ECO:0000313" key="4">
    <source>
        <dbReference type="Proteomes" id="UP000321927"/>
    </source>
</evidence>
<reference evidence="1 3" key="1">
    <citation type="submission" date="2018-06" db="EMBL/GenBank/DDBJ databases">
        <title>Genomic Encyclopedia of Archaeal and Bacterial Type Strains, Phase II (KMG-II): from individual species to whole genera.</title>
        <authorList>
            <person name="Goeker M."/>
        </authorList>
    </citation>
    <scope>NUCLEOTIDE SEQUENCE [LARGE SCALE GENOMIC DNA]</scope>
    <source>
        <strain evidence="1 3">DSM 22686</strain>
    </source>
</reference>
<dbReference type="Proteomes" id="UP000321927">
    <property type="component" value="Unassembled WGS sequence"/>
</dbReference>
<evidence type="ECO:0000313" key="2">
    <source>
        <dbReference type="EMBL" id="TXD79712.1"/>
    </source>
</evidence>
<evidence type="ECO:0000313" key="3">
    <source>
        <dbReference type="Proteomes" id="UP000249115"/>
    </source>
</evidence>
<reference evidence="2 4" key="2">
    <citation type="submission" date="2019-08" db="EMBL/GenBank/DDBJ databases">
        <title>Genome of Algoriphagus ratkowskyi IC026.</title>
        <authorList>
            <person name="Bowman J.P."/>
        </authorList>
    </citation>
    <scope>NUCLEOTIDE SEQUENCE [LARGE SCALE GENOMIC DNA]</scope>
    <source>
        <strain evidence="2 4">IC026</strain>
    </source>
</reference>
<gene>
    <name evidence="2" type="ORF">ESW18_00855</name>
    <name evidence="1" type="ORF">LV84_02495</name>
</gene>
<dbReference type="Proteomes" id="UP000249115">
    <property type="component" value="Unassembled WGS sequence"/>
</dbReference>
<dbReference type="Pfam" id="PF03860">
    <property type="entry name" value="Csp"/>
    <property type="match status" value="1"/>
</dbReference>
<sequence length="107" mass="11773">MKTPTQENSLYLKTLQQCIKDCELIISTQNERSGMERCIELSKVCIVACNDCLVACESVGHDIGSMLQLCVDACKSCAEECKKLAGMKEKKATLQPFYSSGSLKVLD</sequence>
<evidence type="ECO:0008006" key="5">
    <source>
        <dbReference type="Google" id="ProtNLM"/>
    </source>
</evidence>
<comment type="caution">
    <text evidence="1">The sequence shown here is derived from an EMBL/GenBank/DDBJ whole genome shotgun (WGS) entry which is preliminary data.</text>
</comment>
<keyword evidence="4" id="KW-1185">Reference proteome</keyword>
<dbReference type="OrthoDB" id="5396211at2"/>
<dbReference type="AlphaFoldDB" id="A0A2W7RIG1"/>
<evidence type="ECO:0000313" key="1">
    <source>
        <dbReference type="EMBL" id="PZX55357.1"/>
    </source>
</evidence>
<dbReference type="EMBL" id="QKZU01000009">
    <property type="protein sequence ID" value="PZX55357.1"/>
    <property type="molecule type" value="Genomic_DNA"/>
</dbReference>
<dbReference type="EMBL" id="VORV01000001">
    <property type="protein sequence ID" value="TXD79712.1"/>
    <property type="molecule type" value="Genomic_DNA"/>
</dbReference>
<proteinExistence type="predicted"/>
<dbReference type="InterPro" id="IPR005560">
    <property type="entry name" value="Csp_YhjQ"/>
</dbReference>
<dbReference type="RefSeq" id="WP_086501933.1">
    <property type="nucleotide sequence ID" value="NZ_MSSV01000011.1"/>
</dbReference>
<organism evidence="1 3">
    <name type="scientific">Algoriphagus ratkowskyi</name>
    <dbReference type="NCBI Taxonomy" id="57028"/>
    <lineage>
        <taxon>Bacteria</taxon>
        <taxon>Pseudomonadati</taxon>
        <taxon>Bacteroidota</taxon>
        <taxon>Cytophagia</taxon>
        <taxon>Cytophagales</taxon>
        <taxon>Cyclobacteriaceae</taxon>
        <taxon>Algoriphagus</taxon>
    </lineage>
</organism>
<protein>
    <recommendedName>
        <fullName evidence="5">Four-helix bundle copper-binding protein</fullName>
    </recommendedName>
</protein>